<proteinExistence type="predicted"/>
<dbReference type="RefSeq" id="WP_234817508.1">
    <property type="nucleotide sequence ID" value="NZ_CP017613.1"/>
</dbReference>
<sequence length="113" mass="13779">MKYDDKQHQLEGVSLANQKKTLLHLLDDKVKQKMAGYQSLAQKSILLQMKCFDDYHRPLCWLHSDGWYRYYKHNRNRKRFTYDCCKFNSSNERTFSDPKFCIFKLIKYNLLQK</sequence>
<accession>A0A2D3TD10</accession>
<protein>
    <submittedName>
        <fullName evidence="1">Uncharacterized protein</fullName>
    </submittedName>
</protein>
<gene>
    <name evidence="1" type="ORF">BJP43_04730</name>
</gene>
<reference evidence="2" key="2">
    <citation type="submission" date="2017-11" db="EMBL/GenBank/DDBJ databases">
        <title>PacBio sequencing of new strain of the secondary endosymbiont Candidatus Hamiltonella defensa.</title>
        <authorList>
            <person name="Strand M.R."/>
            <person name="Oliver K."/>
        </authorList>
    </citation>
    <scope>NUCLEOTIDE SEQUENCE [LARGE SCALE GENOMIC DNA]</scope>
    <source>
        <strain evidence="2">ZA17</strain>
    </source>
</reference>
<name>A0A2D3TD10_9ENTR</name>
<organism evidence="1 2">
    <name type="scientific">Candidatus Williamhamiltonella defendens</name>
    <dbReference type="NCBI Taxonomy" id="138072"/>
    <lineage>
        <taxon>Bacteria</taxon>
        <taxon>Pseudomonadati</taxon>
        <taxon>Pseudomonadota</taxon>
        <taxon>Gammaproteobacteria</taxon>
        <taxon>Enterobacterales</taxon>
        <taxon>Enterobacteriaceae</taxon>
        <taxon>aphid secondary symbionts</taxon>
        <taxon>Candidatus Williamhamiltonella</taxon>
    </lineage>
</organism>
<dbReference type="Proteomes" id="UP000229055">
    <property type="component" value="Chromosome"/>
</dbReference>
<reference evidence="2" key="1">
    <citation type="submission" date="2016-10" db="EMBL/GenBank/DDBJ databases">
        <authorList>
            <person name="Chevignon G."/>
        </authorList>
    </citation>
    <scope>NUCLEOTIDE SEQUENCE [LARGE SCALE GENOMIC DNA]</scope>
    <source>
        <strain evidence="2">ZA17</strain>
    </source>
</reference>
<evidence type="ECO:0000313" key="1">
    <source>
        <dbReference type="EMBL" id="ATW33692.1"/>
    </source>
</evidence>
<dbReference type="AlphaFoldDB" id="A0A2D3TD10"/>
<dbReference type="EMBL" id="CP017613">
    <property type="protein sequence ID" value="ATW33692.1"/>
    <property type="molecule type" value="Genomic_DNA"/>
</dbReference>
<evidence type="ECO:0000313" key="2">
    <source>
        <dbReference type="Proteomes" id="UP000229055"/>
    </source>
</evidence>